<evidence type="ECO:0000313" key="2">
    <source>
        <dbReference type="Proteomes" id="UP001501074"/>
    </source>
</evidence>
<comment type="caution">
    <text evidence="1">The sequence shown here is derived from an EMBL/GenBank/DDBJ whole genome shotgun (WGS) entry which is preliminary data.</text>
</comment>
<reference evidence="2" key="1">
    <citation type="journal article" date="2019" name="Int. J. Syst. Evol. Microbiol.">
        <title>The Global Catalogue of Microorganisms (GCM) 10K type strain sequencing project: providing services to taxonomists for standard genome sequencing and annotation.</title>
        <authorList>
            <consortium name="The Broad Institute Genomics Platform"/>
            <consortium name="The Broad Institute Genome Sequencing Center for Infectious Disease"/>
            <person name="Wu L."/>
            <person name="Ma J."/>
        </authorList>
    </citation>
    <scope>NUCLEOTIDE SEQUENCE [LARGE SCALE GENOMIC DNA]</scope>
    <source>
        <strain evidence="2">JCM 16902</strain>
    </source>
</reference>
<dbReference type="Proteomes" id="UP001501074">
    <property type="component" value="Unassembled WGS sequence"/>
</dbReference>
<dbReference type="RefSeq" id="WP_231487094.1">
    <property type="nucleotide sequence ID" value="NZ_BAAAZO010000008.1"/>
</dbReference>
<accession>A0ABP6ZW68</accession>
<sequence>MTRPGRGNGGVPVTVETTAETVDCPDCSRPGIMSAVVPDTITGSGVAVLCEACDIDHPDAGPLITYFAVHGQINLENVDQGSALIARWLATARAKRSSPGGPGHGDGC</sequence>
<organism evidence="1 2">
    <name type="scientific">Kineosporia mesophila</name>
    <dbReference type="NCBI Taxonomy" id="566012"/>
    <lineage>
        <taxon>Bacteria</taxon>
        <taxon>Bacillati</taxon>
        <taxon>Actinomycetota</taxon>
        <taxon>Actinomycetes</taxon>
        <taxon>Kineosporiales</taxon>
        <taxon>Kineosporiaceae</taxon>
        <taxon>Kineosporia</taxon>
    </lineage>
</organism>
<dbReference type="InterPro" id="IPR046267">
    <property type="entry name" value="DUF6300"/>
</dbReference>
<evidence type="ECO:0000313" key="1">
    <source>
        <dbReference type="EMBL" id="GAA3621288.1"/>
    </source>
</evidence>
<proteinExistence type="predicted"/>
<gene>
    <name evidence="1" type="ORF">GCM10022223_42710</name>
</gene>
<name>A0ABP6ZW68_9ACTN</name>
<dbReference type="Pfam" id="PF19817">
    <property type="entry name" value="DUF6300"/>
    <property type="match status" value="1"/>
</dbReference>
<dbReference type="EMBL" id="BAAAZO010000008">
    <property type="protein sequence ID" value="GAA3621288.1"/>
    <property type="molecule type" value="Genomic_DNA"/>
</dbReference>
<protein>
    <submittedName>
        <fullName evidence="1">Uncharacterized protein</fullName>
    </submittedName>
</protein>
<keyword evidence="2" id="KW-1185">Reference proteome</keyword>